<evidence type="ECO:0000313" key="2">
    <source>
        <dbReference type="Proteomes" id="UP001164250"/>
    </source>
</evidence>
<dbReference type="EMBL" id="CM047902">
    <property type="protein sequence ID" value="KAJ0094787.1"/>
    <property type="molecule type" value="Genomic_DNA"/>
</dbReference>
<organism evidence="1 2">
    <name type="scientific">Pistacia atlantica</name>
    <dbReference type="NCBI Taxonomy" id="434234"/>
    <lineage>
        <taxon>Eukaryota</taxon>
        <taxon>Viridiplantae</taxon>
        <taxon>Streptophyta</taxon>
        <taxon>Embryophyta</taxon>
        <taxon>Tracheophyta</taxon>
        <taxon>Spermatophyta</taxon>
        <taxon>Magnoliopsida</taxon>
        <taxon>eudicotyledons</taxon>
        <taxon>Gunneridae</taxon>
        <taxon>Pentapetalae</taxon>
        <taxon>rosids</taxon>
        <taxon>malvids</taxon>
        <taxon>Sapindales</taxon>
        <taxon>Anacardiaceae</taxon>
        <taxon>Pistacia</taxon>
    </lineage>
</organism>
<dbReference type="Proteomes" id="UP001164250">
    <property type="component" value="Chromosome 6"/>
</dbReference>
<evidence type="ECO:0000313" key="1">
    <source>
        <dbReference type="EMBL" id="KAJ0094787.1"/>
    </source>
</evidence>
<gene>
    <name evidence="1" type="ORF">Patl1_15121</name>
</gene>
<name>A0ACC1B7A6_9ROSI</name>
<reference evidence="2" key="1">
    <citation type="journal article" date="2023" name="G3 (Bethesda)">
        <title>Genome assembly and association tests identify interacting loci associated with vigor, precocity, and sex in interspecific pistachio rootstocks.</title>
        <authorList>
            <person name="Palmer W."/>
            <person name="Jacygrad E."/>
            <person name="Sagayaradj S."/>
            <person name="Cavanaugh K."/>
            <person name="Han R."/>
            <person name="Bertier L."/>
            <person name="Beede B."/>
            <person name="Kafkas S."/>
            <person name="Golino D."/>
            <person name="Preece J."/>
            <person name="Michelmore R."/>
        </authorList>
    </citation>
    <scope>NUCLEOTIDE SEQUENCE [LARGE SCALE GENOMIC DNA]</scope>
</reference>
<sequence length="61" mass="6981">MTSSNAELAFLCLQQNKEIRPSMEVILEKLRRIERGECKPKNLNNDDDLKIMPASSFISTL</sequence>
<accession>A0ACC1B7A6</accession>
<protein>
    <submittedName>
        <fullName evidence="1">Uncharacterized protein</fullName>
    </submittedName>
</protein>
<proteinExistence type="predicted"/>
<keyword evidence="2" id="KW-1185">Reference proteome</keyword>
<comment type="caution">
    <text evidence="1">The sequence shown here is derived from an EMBL/GenBank/DDBJ whole genome shotgun (WGS) entry which is preliminary data.</text>
</comment>